<dbReference type="STRING" id="445961.IW15_11775"/>
<accession>A0A086A6B8</accession>
<evidence type="ECO:0000313" key="1">
    <source>
        <dbReference type="EMBL" id="KFF12232.1"/>
    </source>
</evidence>
<comment type="caution">
    <text evidence="1">The sequence shown here is derived from an EMBL/GenBank/DDBJ whole genome shotgun (WGS) entry which is preliminary data.</text>
</comment>
<evidence type="ECO:0000313" key="2">
    <source>
        <dbReference type="Proteomes" id="UP000028705"/>
    </source>
</evidence>
<keyword evidence="2" id="KW-1185">Reference proteome</keyword>
<sequence>MLCSHPGGFSGAGCLGLAVAKVGINYKLQNKITENSLEKSFDRAKILNGNGIIFQLFSKK</sequence>
<dbReference type="AlphaFoldDB" id="A0A086A6B8"/>
<organism evidence="1 2">
    <name type="scientific">Chryseobacterium soli</name>
    <dbReference type="NCBI Taxonomy" id="445961"/>
    <lineage>
        <taxon>Bacteria</taxon>
        <taxon>Pseudomonadati</taxon>
        <taxon>Bacteroidota</taxon>
        <taxon>Flavobacteriia</taxon>
        <taxon>Flavobacteriales</taxon>
        <taxon>Weeksellaceae</taxon>
        <taxon>Chryseobacterium group</taxon>
        <taxon>Chryseobacterium</taxon>
    </lineage>
</organism>
<dbReference type="Proteomes" id="UP000028705">
    <property type="component" value="Unassembled WGS sequence"/>
</dbReference>
<dbReference type="EMBL" id="JPRH01000004">
    <property type="protein sequence ID" value="KFF12232.1"/>
    <property type="molecule type" value="Genomic_DNA"/>
</dbReference>
<proteinExistence type="predicted"/>
<gene>
    <name evidence="1" type="ORF">IW15_11775</name>
</gene>
<protein>
    <submittedName>
        <fullName evidence="1">Uncharacterized protein</fullName>
    </submittedName>
</protein>
<reference evidence="1 2" key="1">
    <citation type="submission" date="2014-07" db="EMBL/GenBank/DDBJ databases">
        <title>Genome of Chryseobacterium soli DSM 19298.</title>
        <authorList>
            <person name="Stropko S.J."/>
            <person name="Pipes S.E."/>
            <person name="Newman J."/>
        </authorList>
    </citation>
    <scope>NUCLEOTIDE SEQUENCE [LARGE SCALE GENOMIC DNA]</scope>
    <source>
        <strain evidence="1 2">DSM 19298</strain>
    </source>
</reference>
<name>A0A086A6B8_9FLAO</name>
<dbReference type="eggNOG" id="ENOG50311G2">
    <property type="taxonomic scope" value="Bacteria"/>
</dbReference>